<organism evidence="1 2">
    <name type="scientific">Thanatephorus cucumeris (strain AG1-IB / isolate 7/3/14)</name>
    <name type="common">Lettuce bottom rot fungus</name>
    <name type="synonym">Rhizoctonia solani</name>
    <dbReference type="NCBI Taxonomy" id="1108050"/>
    <lineage>
        <taxon>Eukaryota</taxon>
        <taxon>Fungi</taxon>
        <taxon>Dikarya</taxon>
        <taxon>Basidiomycota</taxon>
        <taxon>Agaricomycotina</taxon>
        <taxon>Agaricomycetes</taxon>
        <taxon>Cantharellales</taxon>
        <taxon>Ceratobasidiaceae</taxon>
        <taxon>Rhizoctonia</taxon>
        <taxon>Rhizoctonia solani AG-1</taxon>
    </lineage>
</organism>
<dbReference type="Proteomes" id="UP000059188">
    <property type="component" value="Unassembled WGS sequence"/>
</dbReference>
<dbReference type="EMBL" id="LN679144">
    <property type="protein sequence ID" value="CEL60286.1"/>
    <property type="molecule type" value="Genomic_DNA"/>
</dbReference>
<name>A0A0B7FQK3_THACB</name>
<accession>A0A0B7FQK3</accession>
<evidence type="ECO:0000313" key="1">
    <source>
        <dbReference type="EMBL" id="CEL60286.1"/>
    </source>
</evidence>
<evidence type="ECO:0000313" key="2">
    <source>
        <dbReference type="Proteomes" id="UP000059188"/>
    </source>
</evidence>
<gene>
    <name evidence="1" type="ORF">RSOLAG1IB_09510</name>
</gene>
<sequence length="209" mass="24246">MLLDKQLHFHAYGLRKDVTIMLVFEPHQSLGIYRDYFPVVWKVFTFRCQGHPKKTIRYMPRIAFAYAQTDYEGLVKSAAWVEVRGASHNMSEYMGNEEANEATRIYCKNGSDKPANLSIGLLKGDSNYQHYEPIGLWTDVESRSDILAHFMPKVSAYVTCDYKVNEMLRSQVETKAIWTQNLNEVDDVTEWKLVEDHTTGHLSIERTRT</sequence>
<dbReference type="AlphaFoldDB" id="A0A0B7FQK3"/>
<keyword evidence="2" id="KW-1185">Reference proteome</keyword>
<reference evidence="1 2" key="1">
    <citation type="submission" date="2014-11" db="EMBL/GenBank/DDBJ databases">
        <authorList>
            <person name="Wibberg Daniel"/>
        </authorList>
    </citation>
    <scope>NUCLEOTIDE SEQUENCE [LARGE SCALE GENOMIC DNA]</scope>
    <source>
        <strain evidence="1">Rhizoctonia solani AG1-IB 7/3/14</strain>
    </source>
</reference>
<dbReference type="OrthoDB" id="3165318at2759"/>
<proteinExistence type="predicted"/>
<protein>
    <submittedName>
        <fullName evidence="1">Uncharacterized protein</fullName>
    </submittedName>
</protein>